<keyword evidence="5 8" id="KW-1133">Transmembrane helix</keyword>
<feature type="transmembrane region" description="Helical" evidence="8">
    <location>
        <begin position="285"/>
        <end position="307"/>
    </location>
</feature>
<dbReference type="NCBIfam" id="TIGR03057">
    <property type="entry name" value="xxxLxxG_by_4"/>
    <property type="match status" value="1"/>
</dbReference>
<dbReference type="Gene3D" id="1.20.1640.10">
    <property type="entry name" value="Multidrug efflux transporter AcrB transmembrane domain"/>
    <property type="match status" value="2"/>
</dbReference>
<feature type="transmembrane region" description="Helical" evidence="8">
    <location>
        <begin position="205"/>
        <end position="226"/>
    </location>
</feature>
<evidence type="ECO:0000256" key="4">
    <source>
        <dbReference type="ARBA" id="ARBA00022692"/>
    </source>
</evidence>
<feature type="transmembrane region" description="Helical" evidence="8">
    <location>
        <begin position="7"/>
        <end position="26"/>
    </location>
</feature>
<name>A0A559IXM6_9BACL</name>
<dbReference type="PANTHER" id="PTHR33406">
    <property type="entry name" value="MEMBRANE PROTEIN MJ1562-RELATED"/>
    <property type="match status" value="1"/>
</dbReference>
<dbReference type="AlphaFoldDB" id="A0A559IXM6"/>
<accession>A0A559IXM6</accession>
<dbReference type="Proteomes" id="UP000318102">
    <property type="component" value="Unassembled WGS sequence"/>
</dbReference>
<keyword evidence="3" id="KW-1003">Cell membrane</keyword>
<dbReference type="InterPro" id="IPR000731">
    <property type="entry name" value="SSD"/>
</dbReference>
<dbReference type="PROSITE" id="PS50156">
    <property type="entry name" value="SSD"/>
    <property type="match status" value="1"/>
</dbReference>
<feature type="transmembrane region" description="Helical" evidence="8">
    <location>
        <begin position="868"/>
        <end position="886"/>
    </location>
</feature>
<dbReference type="Pfam" id="PF03176">
    <property type="entry name" value="MMPL"/>
    <property type="match status" value="2"/>
</dbReference>
<evidence type="ECO:0000256" key="7">
    <source>
        <dbReference type="SAM" id="Coils"/>
    </source>
</evidence>
<feature type="domain" description="SSD" evidence="9">
    <location>
        <begin position="897"/>
        <end position="1024"/>
    </location>
</feature>
<feature type="transmembrane region" description="Helical" evidence="8">
    <location>
        <begin position="970"/>
        <end position="996"/>
    </location>
</feature>
<evidence type="ECO:0000256" key="2">
    <source>
        <dbReference type="ARBA" id="ARBA00010157"/>
    </source>
</evidence>
<feature type="transmembrane region" description="Helical" evidence="8">
    <location>
        <begin position="313"/>
        <end position="335"/>
    </location>
</feature>
<dbReference type="GO" id="GO:0005886">
    <property type="term" value="C:plasma membrane"/>
    <property type="evidence" value="ECO:0007669"/>
    <property type="project" value="UniProtKB-SubCell"/>
</dbReference>
<dbReference type="InterPro" id="IPR023908">
    <property type="entry name" value="xxxLxxG_rpt"/>
</dbReference>
<keyword evidence="6 8" id="KW-0472">Membrane</keyword>
<evidence type="ECO:0000256" key="3">
    <source>
        <dbReference type="ARBA" id="ARBA00022475"/>
    </source>
</evidence>
<comment type="caution">
    <text evidence="10">The sequence shown here is derived from an EMBL/GenBank/DDBJ whole genome shotgun (WGS) entry which is preliminary data.</text>
</comment>
<dbReference type="OrthoDB" id="9782006at2"/>
<reference evidence="10 11" key="1">
    <citation type="submission" date="2019-07" db="EMBL/GenBank/DDBJ databases">
        <authorList>
            <person name="Kim J."/>
        </authorList>
    </citation>
    <scope>NUCLEOTIDE SEQUENCE [LARGE SCALE GENOMIC DNA]</scope>
    <source>
        <strain evidence="10 11">N4</strain>
    </source>
</reference>
<evidence type="ECO:0000256" key="8">
    <source>
        <dbReference type="SAM" id="Phobius"/>
    </source>
</evidence>
<feature type="transmembrane region" description="Helical" evidence="8">
    <location>
        <begin position="363"/>
        <end position="382"/>
    </location>
</feature>
<feature type="transmembrane region" description="Helical" evidence="8">
    <location>
        <begin position="891"/>
        <end position="910"/>
    </location>
</feature>
<evidence type="ECO:0000259" key="9">
    <source>
        <dbReference type="PROSITE" id="PS50156"/>
    </source>
</evidence>
<dbReference type="SUPFAM" id="SSF82866">
    <property type="entry name" value="Multidrug efflux transporter AcrB transmembrane domain"/>
    <property type="match status" value="2"/>
</dbReference>
<feature type="transmembrane region" description="Helical" evidence="8">
    <location>
        <begin position="182"/>
        <end position="198"/>
    </location>
</feature>
<keyword evidence="7" id="KW-0175">Coiled coil</keyword>
<feature type="coiled-coil region" evidence="7">
    <location>
        <begin position="636"/>
        <end position="663"/>
    </location>
</feature>
<evidence type="ECO:0000313" key="10">
    <source>
        <dbReference type="EMBL" id="TVX92389.1"/>
    </source>
</evidence>
<protein>
    <submittedName>
        <fullName evidence="10">MMPL family transporter</fullName>
    </submittedName>
</protein>
<dbReference type="Gene3D" id="1.10.287.950">
    <property type="entry name" value="Methyl-accepting chemotaxis protein"/>
    <property type="match status" value="1"/>
</dbReference>
<evidence type="ECO:0000313" key="11">
    <source>
        <dbReference type="Proteomes" id="UP000318102"/>
    </source>
</evidence>
<proteinExistence type="inferred from homology"/>
<comment type="similarity">
    <text evidence="2">Belongs to the resistance-nodulation-cell division (RND) (TC 2.A.6) family. MmpL subfamily.</text>
</comment>
<dbReference type="PANTHER" id="PTHR33406:SF6">
    <property type="entry name" value="MEMBRANE PROTEIN YDGH-RELATED"/>
    <property type="match status" value="1"/>
</dbReference>
<evidence type="ECO:0000256" key="1">
    <source>
        <dbReference type="ARBA" id="ARBA00004651"/>
    </source>
</evidence>
<dbReference type="RefSeq" id="WP_144987811.1">
    <property type="nucleotide sequence ID" value="NZ_VNJK01000001.1"/>
</dbReference>
<keyword evidence="4 8" id="KW-0812">Transmembrane</keyword>
<feature type="transmembrane region" description="Helical" evidence="8">
    <location>
        <begin position="238"/>
        <end position="257"/>
    </location>
</feature>
<gene>
    <name evidence="10" type="ORF">FPZ44_04520</name>
</gene>
<feature type="transmembrane region" description="Helical" evidence="8">
    <location>
        <begin position="1002"/>
        <end position="1025"/>
    </location>
</feature>
<dbReference type="InterPro" id="IPR050545">
    <property type="entry name" value="Mycobact_MmpL"/>
</dbReference>
<evidence type="ECO:0000256" key="6">
    <source>
        <dbReference type="ARBA" id="ARBA00023136"/>
    </source>
</evidence>
<sequence>MRKIKNLRIASIVAWILITVVIVMTMPNLNQLVREKGQVSIPDSAQSNIAHEMLSHMDEDSGNSYSIIAVFNSGSDKPLSSKQHQQIESVISQFKSKQKQLGIENMLTHLDDEHTKSQLVSKDKTTILTQLSVSRSQGTISEATEQLEALMKNVDTVDTYLTGNSLVIEDFVKSTEEGIKKTEIIAVIFIIVVLIIVFRSPIVPVVSLVTVGISYIVSLGIVAHFVEWFNYPFSNFTQVFLVVILFGIGTDYNILLFSRFKEELTRQENTLAAVKATYRSAGKTVLYSALAVFIGFMALILAEFGIYRASSAVAIGVAVLVLVLMTLNPVIMVTLGKKLFWPVKNFDGHGESRIWGVLAKTSVTRPIAALLFIAVLCIPFVMKYSDSLSYNDLLEVDDSYASKQGIQVIEKHFSPGFSSPTTLFIQSDKPLDNAKALQELDELAEQISKMSGVAEVYTTTRPVGKKMDELYMKDQTKELNKGLGDASKGVGEINDGLSSAEKEIGQADTKGVQNVQLLIDGTNEVKTGVSSLGKAIDELSKGVHSGAKGANQLESGLASLKDQMNLLSQSLPKLHKGYLELETGLSSFGTQFASLEQAIGGAVQAFEQIEGTLGIYVQSNPDAANDEHLQTAIGIAAAGKQQMKELAKQLNGLKTEYDAAMSSFKQANASLSAVQNGLMQLQGGVSQLHKGSSQLKDGLQKAADGSNKMTAVPPALHTGLTDIHAGQKQLLSGLTALTGNMEKLQSGLSASTKGLEEVSTGLADAQSYLQGLSDSKASEKFYIPQDILKGEEFKQAMDMYMSADRKTVQMNIMLDVNPYSKEAMAIVKQINTEVQAAIQGSDLKHAKAALGGKTAENVDLEAIASGDFARTATIMLIGIGMVLIFITRSLWIPIFIILSLVLAYFTSLGISEFLATHLLSVNELGWNVPFFSFIMIVALGVDYSIFLMMRYREMDGHSAQEMIEAARHMGGVVISAAIILGGTFAALIPSGVLTLIEVAMTVIIGLCLLGFVMLPIMLPALLAVVERVQKLGVKEK</sequence>
<feature type="transmembrane region" description="Helical" evidence="8">
    <location>
        <begin position="930"/>
        <end position="949"/>
    </location>
</feature>
<dbReference type="EMBL" id="VNJK01000001">
    <property type="protein sequence ID" value="TVX92389.1"/>
    <property type="molecule type" value="Genomic_DNA"/>
</dbReference>
<dbReference type="InterPro" id="IPR004869">
    <property type="entry name" value="MMPL_dom"/>
</dbReference>
<evidence type="ECO:0000256" key="5">
    <source>
        <dbReference type="ARBA" id="ARBA00022989"/>
    </source>
</evidence>
<organism evidence="10 11">
    <name type="scientific">Paenibacillus agilis</name>
    <dbReference type="NCBI Taxonomy" id="3020863"/>
    <lineage>
        <taxon>Bacteria</taxon>
        <taxon>Bacillati</taxon>
        <taxon>Bacillota</taxon>
        <taxon>Bacilli</taxon>
        <taxon>Bacillales</taxon>
        <taxon>Paenibacillaceae</taxon>
        <taxon>Paenibacillus</taxon>
    </lineage>
</organism>
<comment type="subcellular location">
    <subcellularLocation>
        <location evidence="1">Cell membrane</location>
        <topology evidence="1">Multi-pass membrane protein</topology>
    </subcellularLocation>
</comment>
<keyword evidence="11" id="KW-1185">Reference proteome</keyword>